<feature type="active site" description="Nucleophile; methyl group acceptor" evidence="9">
    <location>
        <position position="140"/>
    </location>
</feature>
<dbReference type="GO" id="GO:0032259">
    <property type="term" value="P:methylation"/>
    <property type="evidence" value="ECO:0007669"/>
    <property type="project" value="UniProtKB-KW"/>
</dbReference>
<dbReference type="InterPro" id="IPR014048">
    <property type="entry name" value="MethylDNA_cys_MeTrfase_DNA-bd"/>
</dbReference>
<evidence type="ECO:0000256" key="4">
    <source>
        <dbReference type="ARBA" id="ARBA00022603"/>
    </source>
</evidence>
<name>A0A523XGU4_UNCT6</name>
<dbReference type="InterPro" id="IPR008332">
    <property type="entry name" value="MethylG_MeTrfase_N"/>
</dbReference>
<dbReference type="Pfam" id="PF01035">
    <property type="entry name" value="DNA_binding_1"/>
    <property type="match status" value="1"/>
</dbReference>
<sequence>MRRGKIYYDILRTRTFGEVLIASTEAGLFRIQFPVRGKHPRRLLDKIQPGAEITRDRPRLNTVSRQLKEYLQGRRKRFNVKLDLRDKAPFSRRVLLKTSKIPYGKTVTYGELARSCGCPGGARAVGQVMAKNPLPIIIPCHRVLASDGKLGGYSGGLKYKRMLLDLEGVKV</sequence>
<evidence type="ECO:0000256" key="9">
    <source>
        <dbReference type="HAMAP-Rule" id="MF_00772"/>
    </source>
</evidence>
<dbReference type="PROSITE" id="PS00374">
    <property type="entry name" value="MGMT"/>
    <property type="match status" value="1"/>
</dbReference>
<dbReference type="InterPro" id="IPR036631">
    <property type="entry name" value="MGMT_N_sf"/>
</dbReference>
<evidence type="ECO:0000256" key="7">
    <source>
        <dbReference type="ARBA" id="ARBA00023204"/>
    </source>
</evidence>
<comment type="miscellaneous">
    <text evidence="9">This enzyme catalyzes only one turnover and therefore is not strictly catalytic. According to one definition, an enzyme is a biocatalyst that acts repeatedly and over many reaction cycles.</text>
</comment>
<dbReference type="AlphaFoldDB" id="A0A523XGU4"/>
<reference evidence="12 13" key="1">
    <citation type="submission" date="2019-03" db="EMBL/GenBank/DDBJ databases">
        <title>Metabolic potential of uncultured bacteria and archaea associated with petroleum seepage in deep-sea sediments.</title>
        <authorList>
            <person name="Dong X."/>
            <person name="Hubert C."/>
        </authorList>
    </citation>
    <scope>NUCLEOTIDE SEQUENCE [LARGE SCALE GENOMIC DNA]</scope>
    <source>
        <strain evidence="12">E29_bin36</strain>
    </source>
</reference>
<evidence type="ECO:0000259" key="11">
    <source>
        <dbReference type="Pfam" id="PF02870"/>
    </source>
</evidence>
<evidence type="ECO:0000256" key="5">
    <source>
        <dbReference type="ARBA" id="ARBA00022679"/>
    </source>
</evidence>
<evidence type="ECO:0000256" key="3">
    <source>
        <dbReference type="ARBA" id="ARBA00022490"/>
    </source>
</evidence>
<dbReference type="InterPro" id="IPR036388">
    <property type="entry name" value="WH-like_DNA-bd_sf"/>
</dbReference>
<evidence type="ECO:0000256" key="2">
    <source>
        <dbReference type="ARBA" id="ARBA00008711"/>
    </source>
</evidence>
<organism evidence="12 13">
    <name type="scientific">candidate division TA06 bacterium</name>
    <dbReference type="NCBI Taxonomy" id="2250710"/>
    <lineage>
        <taxon>Bacteria</taxon>
        <taxon>Bacteria division TA06</taxon>
    </lineage>
</organism>
<dbReference type="SUPFAM" id="SSF53155">
    <property type="entry name" value="Methylated DNA-protein cysteine methyltransferase domain"/>
    <property type="match status" value="1"/>
</dbReference>
<keyword evidence="3 9" id="KW-0963">Cytoplasm</keyword>
<evidence type="ECO:0000256" key="6">
    <source>
        <dbReference type="ARBA" id="ARBA00022763"/>
    </source>
</evidence>
<keyword evidence="7 9" id="KW-0234">DNA repair</keyword>
<dbReference type="InterPro" id="IPR023546">
    <property type="entry name" value="MGMT"/>
</dbReference>
<dbReference type="InterPro" id="IPR036217">
    <property type="entry name" value="MethylDNA_cys_MeTrfase_DNAb"/>
</dbReference>
<evidence type="ECO:0000313" key="13">
    <source>
        <dbReference type="Proteomes" id="UP000315534"/>
    </source>
</evidence>
<feature type="domain" description="Methylated-DNA-[protein]-cysteine S-methyltransferase DNA binding" evidence="10">
    <location>
        <begin position="89"/>
        <end position="169"/>
    </location>
</feature>
<keyword evidence="4 9" id="KW-0489">Methyltransferase</keyword>
<evidence type="ECO:0000313" key="12">
    <source>
        <dbReference type="EMBL" id="TET78478.1"/>
    </source>
</evidence>
<dbReference type="GO" id="GO:0005737">
    <property type="term" value="C:cytoplasm"/>
    <property type="evidence" value="ECO:0007669"/>
    <property type="project" value="UniProtKB-SubCell"/>
</dbReference>
<gene>
    <name evidence="12" type="ORF">E3J38_08530</name>
</gene>
<dbReference type="InterPro" id="IPR001497">
    <property type="entry name" value="MethylDNA_cys_MeTrfase_AS"/>
</dbReference>
<evidence type="ECO:0000259" key="10">
    <source>
        <dbReference type="Pfam" id="PF01035"/>
    </source>
</evidence>
<dbReference type="CDD" id="cd06445">
    <property type="entry name" value="ATase"/>
    <property type="match status" value="1"/>
</dbReference>
<comment type="catalytic activity">
    <reaction evidence="8 9">
        <text>a 6-O-methyl-2'-deoxyguanosine in DNA + L-cysteinyl-[protein] = S-methyl-L-cysteinyl-[protein] + a 2'-deoxyguanosine in DNA</text>
        <dbReference type="Rhea" id="RHEA:24000"/>
        <dbReference type="Rhea" id="RHEA-COMP:10131"/>
        <dbReference type="Rhea" id="RHEA-COMP:10132"/>
        <dbReference type="Rhea" id="RHEA-COMP:11367"/>
        <dbReference type="Rhea" id="RHEA-COMP:11368"/>
        <dbReference type="ChEBI" id="CHEBI:29950"/>
        <dbReference type="ChEBI" id="CHEBI:82612"/>
        <dbReference type="ChEBI" id="CHEBI:85445"/>
        <dbReference type="ChEBI" id="CHEBI:85448"/>
        <dbReference type="EC" id="2.1.1.63"/>
    </reaction>
</comment>
<dbReference type="Gene3D" id="1.10.10.10">
    <property type="entry name" value="Winged helix-like DNA-binding domain superfamily/Winged helix DNA-binding domain"/>
    <property type="match status" value="1"/>
</dbReference>
<dbReference type="GO" id="GO:0003908">
    <property type="term" value="F:methylated-DNA-[protein]-cysteine S-methyltransferase activity"/>
    <property type="evidence" value="ECO:0007669"/>
    <property type="project" value="UniProtKB-UniRule"/>
</dbReference>
<accession>A0A523XGU4</accession>
<dbReference type="GO" id="GO:0006307">
    <property type="term" value="P:DNA alkylation repair"/>
    <property type="evidence" value="ECO:0007669"/>
    <property type="project" value="UniProtKB-UniRule"/>
</dbReference>
<evidence type="ECO:0000256" key="1">
    <source>
        <dbReference type="ARBA" id="ARBA00001286"/>
    </source>
</evidence>
<dbReference type="HAMAP" id="MF_00772">
    <property type="entry name" value="OGT"/>
    <property type="match status" value="1"/>
</dbReference>
<comment type="similarity">
    <text evidence="2 9">Belongs to the MGMT family.</text>
</comment>
<dbReference type="Pfam" id="PF02870">
    <property type="entry name" value="Methyltransf_1N"/>
    <property type="match status" value="1"/>
</dbReference>
<evidence type="ECO:0000256" key="8">
    <source>
        <dbReference type="ARBA" id="ARBA00049348"/>
    </source>
</evidence>
<comment type="function">
    <text evidence="9">Involved in the cellular defense against the biological effects of O6-methylguanine (O6-MeG) and O4-methylthymine (O4-MeT) in DNA. Repairs the methylated nucleobase in DNA by stoichiometrically transferring the methyl group to a cysteine residue in the enzyme. This is a suicide reaction: the enzyme is irreversibly inactivated.</text>
</comment>
<dbReference type="PANTHER" id="PTHR10815:SF13">
    <property type="entry name" value="METHYLATED-DNA--PROTEIN-CYSTEINE METHYLTRANSFERASE"/>
    <property type="match status" value="1"/>
</dbReference>
<dbReference type="EC" id="2.1.1.63" evidence="9"/>
<dbReference type="EMBL" id="SOIP01000486">
    <property type="protein sequence ID" value="TET78478.1"/>
    <property type="molecule type" value="Genomic_DNA"/>
</dbReference>
<dbReference type="SUPFAM" id="SSF46767">
    <property type="entry name" value="Methylated DNA-protein cysteine methyltransferase, C-terminal domain"/>
    <property type="match status" value="1"/>
</dbReference>
<comment type="catalytic activity">
    <reaction evidence="1 9">
        <text>a 4-O-methyl-thymidine in DNA + L-cysteinyl-[protein] = a thymidine in DNA + S-methyl-L-cysteinyl-[protein]</text>
        <dbReference type="Rhea" id="RHEA:53428"/>
        <dbReference type="Rhea" id="RHEA-COMP:10131"/>
        <dbReference type="Rhea" id="RHEA-COMP:10132"/>
        <dbReference type="Rhea" id="RHEA-COMP:13555"/>
        <dbReference type="Rhea" id="RHEA-COMP:13556"/>
        <dbReference type="ChEBI" id="CHEBI:29950"/>
        <dbReference type="ChEBI" id="CHEBI:82612"/>
        <dbReference type="ChEBI" id="CHEBI:137386"/>
        <dbReference type="ChEBI" id="CHEBI:137387"/>
        <dbReference type="EC" id="2.1.1.63"/>
    </reaction>
</comment>
<comment type="caution">
    <text evidence="12">The sequence shown here is derived from an EMBL/GenBank/DDBJ whole genome shotgun (WGS) entry which is preliminary data.</text>
</comment>
<dbReference type="PANTHER" id="PTHR10815">
    <property type="entry name" value="METHYLATED-DNA--PROTEIN-CYSTEINE METHYLTRANSFERASE"/>
    <property type="match status" value="1"/>
</dbReference>
<keyword evidence="5 9" id="KW-0808">Transferase</keyword>
<protein>
    <recommendedName>
        <fullName evidence="9">Methylated-DNA--protein-cysteine methyltransferase</fullName>
        <ecNumber evidence="9">2.1.1.63</ecNumber>
    </recommendedName>
    <alternativeName>
        <fullName evidence="9">6-O-methylguanine-DNA methyltransferase</fullName>
        <shortName evidence="9">MGMT</shortName>
    </alternativeName>
    <alternativeName>
        <fullName evidence="9">O-6-methylguanine-DNA-alkyltransferase</fullName>
    </alternativeName>
</protein>
<comment type="subcellular location">
    <subcellularLocation>
        <location evidence="9">Cytoplasm</location>
    </subcellularLocation>
</comment>
<dbReference type="Proteomes" id="UP000315534">
    <property type="component" value="Unassembled WGS sequence"/>
</dbReference>
<feature type="domain" description="Methylguanine DNA methyltransferase ribonuclease-like" evidence="11">
    <location>
        <begin position="6"/>
        <end position="84"/>
    </location>
</feature>
<dbReference type="NCBIfam" id="TIGR00589">
    <property type="entry name" value="ogt"/>
    <property type="match status" value="1"/>
</dbReference>
<dbReference type="Gene3D" id="3.30.160.70">
    <property type="entry name" value="Methylated DNA-protein cysteine methyltransferase domain"/>
    <property type="match status" value="1"/>
</dbReference>
<dbReference type="FunFam" id="1.10.10.10:FF:000214">
    <property type="entry name" value="Methylated-DNA--protein-cysteine methyltransferase"/>
    <property type="match status" value="1"/>
</dbReference>
<proteinExistence type="inferred from homology"/>
<keyword evidence="6 9" id="KW-0227">DNA damage</keyword>